<dbReference type="EMBL" id="CENE01000010">
    <property type="protein sequence ID" value="CEQ40956.1"/>
    <property type="molecule type" value="Genomic_DNA"/>
</dbReference>
<name>A0A0D6EM07_SPOSA</name>
<dbReference type="Gene3D" id="3.40.50.1820">
    <property type="entry name" value="alpha/beta hydrolase"/>
    <property type="match status" value="1"/>
</dbReference>
<dbReference type="PANTHER" id="PTHR37574:SF1">
    <property type="entry name" value="LIPASE B"/>
    <property type="match status" value="1"/>
</dbReference>
<dbReference type="InterPro" id="IPR053228">
    <property type="entry name" value="Stereospecific_Lipase"/>
</dbReference>
<organism evidence="1 2">
    <name type="scientific">Sporidiobolus salmonicolor</name>
    <name type="common">Yeast-like fungus</name>
    <name type="synonym">Sporobolomyces salmonicolor</name>
    <dbReference type="NCBI Taxonomy" id="5005"/>
    <lineage>
        <taxon>Eukaryota</taxon>
        <taxon>Fungi</taxon>
        <taxon>Dikarya</taxon>
        <taxon>Basidiomycota</taxon>
        <taxon>Pucciniomycotina</taxon>
        <taxon>Microbotryomycetes</taxon>
        <taxon>Sporidiobolales</taxon>
        <taxon>Sporidiobolaceae</taxon>
        <taxon>Sporobolomyces</taxon>
    </lineage>
</organism>
<dbReference type="Proteomes" id="UP000243876">
    <property type="component" value="Unassembled WGS sequence"/>
</dbReference>
<gene>
    <name evidence="1" type="primary">SPOSA6832_02643</name>
</gene>
<sequence length="287" mass="30361">MTSAALTCPNGLQKKAGGTVLLVHGTGSTGAETWANGPYMELLPSAGPGYDVCYVNLPERALGDAQTSAEYVSYLTVALSSESATGKVSLISHSQGGLNVQWSLDFWPANRQLVKAFFAIAPDFHAVLQQTVGSHFLDAINSQGGVALVGTTVAYTKEDDIIQPEILPVTSRLSGASVFAVQDLCGPLYIADHFTMTVSSAAYYLGLDALENGGTASSSHFNQASLNNFNRLPAILSQAFHDALAVITYPKVKSEPLLRQYVCERGNAASYCASTNYPTDINGIQPS</sequence>
<dbReference type="OrthoDB" id="4605274at2759"/>
<accession>A0A0D6EM07</accession>
<protein>
    <submittedName>
        <fullName evidence="1">SPOSA6832_02643-mRNA-1:cds</fullName>
    </submittedName>
</protein>
<keyword evidence="2" id="KW-1185">Reference proteome</keyword>
<dbReference type="AlphaFoldDB" id="A0A0D6EM07"/>
<evidence type="ECO:0000313" key="2">
    <source>
        <dbReference type="Proteomes" id="UP000243876"/>
    </source>
</evidence>
<proteinExistence type="predicted"/>
<dbReference type="PANTHER" id="PTHR37574">
    <property type="entry name" value="LIPASE B"/>
    <property type="match status" value="1"/>
</dbReference>
<evidence type="ECO:0000313" key="1">
    <source>
        <dbReference type="EMBL" id="CEQ40956.1"/>
    </source>
</evidence>
<reference evidence="2" key="1">
    <citation type="submission" date="2015-02" db="EMBL/GenBank/DDBJ databases">
        <authorList>
            <person name="Gon?alves P."/>
        </authorList>
    </citation>
    <scope>NUCLEOTIDE SEQUENCE [LARGE SCALE GENOMIC DNA]</scope>
</reference>
<dbReference type="InterPro" id="IPR029058">
    <property type="entry name" value="AB_hydrolase_fold"/>
</dbReference>
<dbReference type="SUPFAM" id="SSF53474">
    <property type="entry name" value="alpha/beta-Hydrolases"/>
    <property type="match status" value="1"/>
</dbReference>